<comment type="subcellular location">
    <subcellularLocation>
        <location evidence="1">Membrane</location>
    </subcellularLocation>
</comment>
<keyword evidence="5" id="KW-0547">Nucleotide-binding</keyword>
<dbReference type="FunFam" id="3.40.50.300:FF:000149">
    <property type="entry name" value="Nuclear valosin-containing protein-like"/>
    <property type="match status" value="1"/>
</dbReference>
<evidence type="ECO:0000259" key="14">
    <source>
        <dbReference type="SMART" id="SM00382"/>
    </source>
</evidence>
<dbReference type="CDD" id="cd19526">
    <property type="entry name" value="RecA-like_PEX1_r2"/>
    <property type="match status" value="1"/>
</dbReference>
<evidence type="ECO:0000256" key="9">
    <source>
        <dbReference type="ARBA" id="ARBA00023136"/>
    </source>
</evidence>
<keyword evidence="4" id="KW-0962">Peroxisome biogenesis</keyword>
<evidence type="ECO:0000256" key="10">
    <source>
        <dbReference type="ARBA" id="ARBA00032509"/>
    </source>
</evidence>
<dbReference type="Pfam" id="PF00004">
    <property type="entry name" value="AAA"/>
    <property type="match status" value="2"/>
</dbReference>
<dbReference type="Pfam" id="PF17862">
    <property type="entry name" value="AAA_lid_3"/>
    <property type="match status" value="1"/>
</dbReference>
<dbReference type="InterPro" id="IPR003959">
    <property type="entry name" value="ATPase_AAA_core"/>
</dbReference>
<dbReference type="InterPro" id="IPR003593">
    <property type="entry name" value="AAA+_ATPase"/>
</dbReference>
<dbReference type="GO" id="GO:0005524">
    <property type="term" value="F:ATP binding"/>
    <property type="evidence" value="ECO:0007669"/>
    <property type="project" value="UniProtKB-KW"/>
</dbReference>
<accession>A0A8H3TXY2</accession>
<feature type="region of interest" description="Disordered" evidence="13">
    <location>
        <begin position="191"/>
        <end position="236"/>
    </location>
</feature>
<protein>
    <recommendedName>
        <fullName evidence="11">Peroxisomal ATPase PEX1</fullName>
    </recommendedName>
    <alternativeName>
        <fullName evidence="10">Peroxin-1</fullName>
    </alternativeName>
</protein>
<evidence type="ECO:0000256" key="3">
    <source>
        <dbReference type="ARBA" id="ARBA00022448"/>
    </source>
</evidence>
<dbReference type="GO" id="GO:0016887">
    <property type="term" value="F:ATP hydrolysis activity"/>
    <property type="evidence" value="ECO:0007669"/>
    <property type="project" value="InterPro"/>
</dbReference>
<evidence type="ECO:0000256" key="6">
    <source>
        <dbReference type="ARBA" id="ARBA00022801"/>
    </source>
</evidence>
<evidence type="ECO:0000256" key="8">
    <source>
        <dbReference type="ARBA" id="ARBA00022927"/>
    </source>
</evidence>
<dbReference type="AlphaFoldDB" id="A0A8H3TXY2"/>
<dbReference type="SUPFAM" id="SSF50692">
    <property type="entry name" value="ADC-like"/>
    <property type="match status" value="1"/>
</dbReference>
<feature type="domain" description="AAA+ ATPase" evidence="14">
    <location>
        <begin position="641"/>
        <end position="777"/>
    </location>
</feature>
<evidence type="ECO:0000313" key="16">
    <source>
        <dbReference type="Proteomes" id="UP000620104"/>
    </source>
</evidence>
<dbReference type="InterPro" id="IPR015342">
    <property type="entry name" value="PEX1-N_C-lobe"/>
</dbReference>
<name>A0A8H3TXY2_9TREE</name>
<feature type="domain" description="AAA+ ATPase" evidence="14">
    <location>
        <begin position="394"/>
        <end position="534"/>
    </location>
</feature>
<keyword evidence="3" id="KW-0813">Transport</keyword>
<dbReference type="PROSITE" id="PS00674">
    <property type="entry name" value="AAA"/>
    <property type="match status" value="1"/>
</dbReference>
<dbReference type="PANTHER" id="PTHR23077">
    <property type="entry name" value="AAA-FAMILY ATPASE"/>
    <property type="match status" value="1"/>
</dbReference>
<dbReference type="GO" id="GO:0005778">
    <property type="term" value="C:peroxisomal membrane"/>
    <property type="evidence" value="ECO:0007669"/>
    <property type="project" value="TreeGrafter"/>
</dbReference>
<dbReference type="GO" id="GO:0005829">
    <property type="term" value="C:cytosol"/>
    <property type="evidence" value="ECO:0007669"/>
    <property type="project" value="TreeGrafter"/>
</dbReference>
<comment type="similarity">
    <text evidence="2">Belongs to the AAA ATPase family.</text>
</comment>
<dbReference type="PANTHER" id="PTHR23077:SF12">
    <property type="entry name" value="PEROXISOMAL ATPASE PEX1"/>
    <property type="match status" value="1"/>
</dbReference>
<keyword evidence="7" id="KW-0067">ATP-binding</keyword>
<dbReference type="Gene3D" id="3.10.330.10">
    <property type="match status" value="1"/>
</dbReference>
<dbReference type="Gene3D" id="1.10.8.60">
    <property type="match status" value="2"/>
</dbReference>
<dbReference type="InterPro" id="IPR003960">
    <property type="entry name" value="ATPase_AAA_CS"/>
</dbReference>
<comment type="caution">
    <text evidence="15">The sequence shown here is derived from an EMBL/GenBank/DDBJ whole genome shotgun (WGS) entry which is preliminary data.</text>
</comment>
<dbReference type="Proteomes" id="UP000620104">
    <property type="component" value="Unassembled WGS sequence"/>
</dbReference>
<evidence type="ECO:0000256" key="5">
    <source>
        <dbReference type="ARBA" id="ARBA00022741"/>
    </source>
</evidence>
<keyword evidence="16" id="KW-1185">Reference proteome</keyword>
<evidence type="ECO:0000256" key="13">
    <source>
        <dbReference type="SAM" id="MobiDB-lite"/>
    </source>
</evidence>
<dbReference type="InterPro" id="IPR027417">
    <property type="entry name" value="P-loop_NTPase"/>
</dbReference>
<evidence type="ECO:0000313" key="15">
    <source>
        <dbReference type="EMBL" id="GHJ89167.1"/>
    </source>
</evidence>
<dbReference type="InterPro" id="IPR009010">
    <property type="entry name" value="Asp_de-COase-like_dom_sf"/>
</dbReference>
<dbReference type="InterPro" id="IPR041569">
    <property type="entry name" value="AAA_lid_3"/>
</dbReference>
<dbReference type="InterPro" id="IPR029067">
    <property type="entry name" value="CDC48_domain_2-like_sf"/>
</dbReference>
<dbReference type="SUPFAM" id="SSF54585">
    <property type="entry name" value="Cdc48 domain 2-like"/>
    <property type="match status" value="1"/>
</dbReference>
<feature type="compositionally biased region" description="Low complexity" evidence="13">
    <location>
        <begin position="203"/>
        <end position="220"/>
    </location>
</feature>
<dbReference type="GO" id="GO:0016558">
    <property type="term" value="P:protein import into peroxisome matrix"/>
    <property type="evidence" value="ECO:0007669"/>
    <property type="project" value="TreeGrafter"/>
</dbReference>
<dbReference type="SMART" id="SM00382">
    <property type="entry name" value="AAA"/>
    <property type="match status" value="2"/>
</dbReference>
<keyword evidence="8" id="KW-0653">Protein transport</keyword>
<evidence type="ECO:0000256" key="1">
    <source>
        <dbReference type="ARBA" id="ARBA00004370"/>
    </source>
</evidence>
<evidence type="ECO:0000256" key="7">
    <source>
        <dbReference type="ARBA" id="ARBA00022840"/>
    </source>
</evidence>
<keyword evidence="9" id="KW-0472">Membrane</keyword>
<dbReference type="EMBL" id="BLZA01000040">
    <property type="protein sequence ID" value="GHJ89167.1"/>
    <property type="molecule type" value="Genomic_DNA"/>
</dbReference>
<dbReference type="SUPFAM" id="SSF52540">
    <property type="entry name" value="P-loop containing nucleoside triphosphate hydrolases"/>
    <property type="match status" value="2"/>
</dbReference>
<evidence type="ECO:0000256" key="11">
    <source>
        <dbReference type="ARBA" id="ARBA00034532"/>
    </source>
</evidence>
<organism evidence="15 16">
    <name type="scientific">Naganishia liquefaciens</name>
    <dbReference type="NCBI Taxonomy" id="104408"/>
    <lineage>
        <taxon>Eukaryota</taxon>
        <taxon>Fungi</taxon>
        <taxon>Dikarya</taxon>
        <taxon>Basidiomycota</taxon>
        <taxon>Agaricomycotina</taxon>
        <taxon>Tremellomycetes</taxon>
        <taxon>Filobasidiales</taxon>
        <taxon>Filobasidiaceae</taxon>
        <taxon>Naganishia</taxon>
    </lineage>
</organism>
<dbReference type="CDD" id="cd00009">
    <property type="entry name" value="AAA"/>
    <property type="match status" value="1"/>
</dbReference>
<proteinExistence type="inferred from homology"/>
<evidence type="ECO:0000256" key="12">
    <source>
        <dbReference type="ARBA" id="ARBA00048778"/>
    </source>
</evidence>
<dbReference type="Gene3D" id="3.40.50.300">
    <property type="entry name" value="P-loop containing nucleotide triphosphate hydrolases"/>
    <property type="match status" value="2"/>
</dbReference>
<keyword evidence="6" id="KW-0378">Hydrolase</keyword>
<dbReference type="InterPro" id="IPR050168">
    <property type="entry name" value="AAA_ATPase_domain"/>
</dbReference>
<evidence type="ECO:0000256" key="4">
    <source>
        <dbReference type="ARBA" id="ARBA00022593"/>
    </source>
</evidence>
<reference evidence="15" key="1">
    <citation type="submission" date="2020-07" db="EMBL/GenBank/DDBJ databases">
        <title>Draft Genome Sequence of a Deep-Sea Yeast, Naganishia (Cryptococcus) liquefaciens strain N6.</title>
        <authorList>
            <person name="Han Y.W."/>
            <person name="Kajitani R."/>
            <person name="Morimoto H."/>
            <person name="Parhat M."/>
            <person name="Tsubouchi H."/>
            <person name="Bakenova O."/>
            <person name="Ogata M."/>
            <person name="Argunhan B."/>
            <person name="Aoki R."/>
            <person name="Kajiwara S."/>
            <person name="Itoh T."/>
            <person name="Iwasaki H."/>
        </authorList>
    </citation>
    <scope>NUCLEOTIDE SEQUENCE</scope>
    <source>
        <strain evidence="15">N6</strain>
    </source>
</reference>
<gene>
    <name evidence="15" type="ORF">NliqN6_5569</name>
</gene>
<dbReference type="OrthoDB" id="2187at2759"/>
<dbReference type="Pfam" id="PF09262">
    <property type="entry name" value="PEX-1N"/>
    <property type="match status" value="1"/>
</dbReference>
<comment type="catalytic activity">
    <reaction evidence="12">
        <text>ATP + H2O = ADP + phosphate + H(+)</text>
        <dbReference type="Rhea" id="RHEA:13065"/>
        <dbReference type="ChEBI" id="CHEBI:15377"/>
        <dbReference type="ChEBI" id="CHEBI:15378"/>
        <dbReference type="ChEBI" id="CHEBI:30616"/>
        <dbReference type="ChEBI" id="CHEBI:43474"/>
        <dbReference type="ChEBI" id="CHEBI:456216"/>
    </reaction>
    <physiologicalReaction direction="left-to-right" evidence="12">
        <dbReference type="Rhea" id="RHEA:13066"/>
    </physiologicalReaction>
</comment>
<evidence type="ECO:0000256" key="2">
    <source>
        <dbReference type="ARBA" id="ARBA00006914"/>
    </source>
</evidence>
<sequence length="977" mass="106441">MAKKAAIKYRSLKTNLVHLPLSLYAPLVQQQTRPQSLIINLKHLPSNGKPKLSRADQVSLGWSGLASASSLEMYGSGQAQVETVEMDPEVAKGLGWEEGDLVEVGVVRQAVKGRSVSVTPATSDDWEVLELHTGYLENYLLSQLRAAAAGMDVSVWVQGKTKISLHIDETSPPSTASNAVLITPDTEIFVAPRPRKKEPSVKPKPTAQAQPQPPSIATASIKQATTTAEPEIKESEPLPEGYVSLRSVPRRVFSRWVDLVRTITDGPQGGWCSRRTMDALKTRAGLSGDGEVPVEVVPLPEGGKPVKAVIRCASGIADGDVVFWPPLLKEDTWARVGVVVDEKPKKQKPRAVEPPSADFPVGVLAGVDEIVQQCTRYYQQQTALSPLHDTSLVFKKPLLLCGASGSGKTAIAQHVARTLEADRKVPLEMIYVDCKAPQGSVTGAKQLIEGWMTDARARQPCLLVLDNLEKMVPEEVEQADNTRTRTTAECFVSELARSGPRTYVLATATSAMDCHPLLRTKHAFGKTIELKAPTSDVRRQILGKILSSRHRVDESALDLTMVAHEAEGYMAADLNDLVENAMQQAIVRQMTGDVAGICNADFERASQEFKPRLHETRRVLRETLEWPTKYSAIFAKCPLRLRSGLLLYGFPGCGKTLLASAVAKECGLNFISVKGPELLNKYIGASEKSVRDVFERAVAAKPCVLFFDEFDSIAPKRGHDSTGVTDRVVNQLLTEMDGAEGLDGVYVLAATSRPDLIDAALLRPGRLDKSLLCGMPDEKDRLEVGFGSFTERSLAHPSQIMQAVSRKIALDPSVDLEEYVDSTQGFSGADLQAFVYNAQLEAVHDIVEEDRTGASTRPSETEAYNGTFHVWKSGVMHGSRAMAASERSVVSKQVESLIRANAAAEGDGGNVKPVLARSQPIVKEHHLERSLNNTKPSLPVNERQRLETIYRRFVNDRAGGLQDGQAAEGVGQRVSLM</sequence>